<reference evidence="2 3" key="1">
    <citation type="journal article" date="2019" name="Commun. Biol.">
        <title>The bagworm genome reveals a unique fibroin gene that provides high tensile strength.</title>
        <authorList>
            <person name="Kono N."/>
            <person name="Nakamura H."/>
            <person name="Ohtoshi R."/>
            <person name="Tomita M."/>
            <person name="Numata K."/>
            <person name="Arakawa K."/>
        </authorList>
    </citation>
    <scope>NUCLEOTIDE SEQUENCE [LARGE SCALE GENOMIC DNA]</scope>
</reference>
<evidence type="ECO:0000313" key="2">
    <source>
        <dbReference type="EMBL" id="GBP13055.1"/>
    </source>
</evidence>
<feature type="compositionally biased region" description="Low complexity" evidence="1">
    <location>
        <begin position="17"/>
        <end position="59"/>
    </location>
</feature>
<dbReference type="AlphaFoldDB" id="A0A4C1TG22"/>
<evidence type="ECO:0000256" key="1">
    <source>
        <dbReference type="SAM" id="MobiDB-lite"/>
    </source>
</evidence>
<organism evidence="2 3">
    <name type="scientific">Eumeta variegata</name>
    <name type="common">Bagworm moth</name>
    <name type="synonym">Eumeta japonica</name>
    <dbReference type="NCBI Taxonomy" id="151549"/>
    <lineage>
        <taxon>Eukaryota</taxon>
        <taxon>Metazoa</taxon>
        <taxon>Ecdysozoa</taxon>
        <taxon>Arthropoda</taxon>
        <taxon>Hexapoda</taxon>
        <taxon>Insecta</taxon>
        <taxon>Pterygota</taxon>
        <taxon>Neoptera</taxon>
        <taxon>Endopterygota</taxon>
        <taxon>Lepidoptera</taxon>
        <taxon>Glossata</taxon>
        <taxon>Ditrysia</taxon>
        <taxon>Tineoidea</taxon>
        <taxon>Psychidae</taxon>
        <taxon>Oiketicinae</taxon>
        <taxon>Eumeta</taxon>
    </lineage>
</organism>
<sequence>MNEKIKSPSGQGGAGSGAVAAAGGTTTSTTTSSSSNSASTVGGNGSVTGVNVSGPSTSSAGGIGIPPTPNNGSDTTAQMPTHPYRPPVGGDPVMSHYHMHQQPPHPQHLPPHQPPEVHLHHHQLVNILSKRVLNMDKVH</sequence>
<keyword evidence="3" id="KW-1185">Reference proteome</keyword>
<feature type="region of interest" description="Disordered" evidence="1">
    <location>
        <begin position="1"/>
        <end position="116"/>
    </location>
</feature>
<gene>
    <name evidence="2" type="ORF">EVAR_71654_1</name>
</gene>
<feature type="compositionally biased region" description="Pro residues" evidence="1">
    <location>
        <begin position="103"/>
        <end position="114"/>
    </location>
</feature>
<name>A0A4C1TG22_EUMVA</name>
<dbReference type="EMBL" id="BGZK01005215">
    <property type="protein sequence ID" value="GBP13055.1"/>
    <property type="molecule type" value="Genomic_DNA"/>
</dbReference>
<evidence type="ECO:0000313" key="3">
    <source>
        <dbReference type="Proteomes" id="UP000299102"/>
    </source>
</evidence>
<proteinExistence type="predicted"/>
<protein>
    <submittedName>
        <fullName evidence="2">Uncharacterized protein</fullName>
    </submittedName>
</protein>
<accession>A0A4C1TG22</accession>
<comment type="caution">
    <text evidence="2">The sequence shown here is derived from an EMBL/GenBank/DDBJ whole genome shotgun (WGS) entry which is preliminary data.</text>
</comment>
<dbReference type="Proteomes" id="UP000299102">
    <property type="component" value="Unassembled WGS sequence"/>
</dbReference>